<gene>
    <name evidence="1" type="ORF">ACFPJ4_03275</name>
</gene>
<reference evidence="2" key="1">
    <citation type="journal article" date="2019" name="Int. J. Syst. Evol. Microbiol.">
        <title>The Global Catalogue of Microorganisms (GCM) 10K type strain sequencing project: providing services to taxonomists for standard genome sequencing and annotation.</title>
        <authorList>
            <consortium name="The Broad Institute Genomics Platform"/>
            <consortium name="The Broad Institute Genome Sequencing Center for Infectious Disease"/>
            <person name="Wu L."/>
            <person name="Ma J."/>
        </authorList>
    </citation>
    <scope>NUCLEOTIDE SEQUENCE [LARGE SCALE GENOMIC DNA]</scope>
    <source>
        <strain evidence="2">CGMCC 4.6997</strain>
    </source>
</reference>
<protein>
    <submittedName>
        <fullName evidence="1">SRPBCC domain-containing protein</fullName>
    </submittedName>
</protein>
<name>A0ABW0NMR8_9MICO</name>
<dbReference type="EMBL" id="JBHSMG010000001">
    <property type="protein sequence ID" value="MFC5501258.1"/>
    <property type="molecule type" value="Genomic_DNA"/>
</dbReference>
<dbReference type="Gene3D" id="3.30.530.20">
    <property type="match status" value="1"/>
</dbReference>
<evidence type="ECO:0000313" key="2">
    <source>
        <dbReference type="Proteomes" id="UP001596039"/>
    </source>
</evidence>
<accession>A0ABW0NMR8</accession>
<dbReference type="RefSeq" id="WP_386738857.1">
    <property type="nucleotide sequence ID" value="NZ_JBHSMG010000001.1"/>
</dbReference>
<keyword evidence="2" id="KW-1185">Reference proteome</keyword>
<dbReference type="Proteomes" id="UP001596039">
    <property type="component" value="Unassembled WGS sequence"/>
</dbReference>
<comment type="caution">
    <text evidence="1">The sequence shown here is derived from an EMBL/GenBank/DDBJ whole genome shotgun (WGS) entry which is preliminary data.</text>
</comment>
<dbReference type="InterPro" id="IPR023393">
    <property type="entry name" value="START-like_dom_sf"/>
</dbReference>
<dbReference type="SUPFAM" id="SSF55961">
    <property type="entry name" value="Bet v1-like"/>
    <property type="match status" value="1"/>
</dbReference>
<sequence length="143" mass="15798">MESTVRIQRVIDLPRVIVWDALIDPVLVEGWLHPVLRLVGGEPEVSVRERVDPAPAEVARLHVHGEEFGELRISLVEIPGGTRGASTGVTVELLGIADVRFRGPLVTGWQTRLDQLEDLLRGHPVSWTELERPANPARRSGAN</sequence>
<organism evidence="1 2">
    <name type="scientific">Lysinimonas soli</name>
    <dbReference type="NCBI Taxonomy" id="1074233"/>
    <lineage>
        <taxon>Bacteria</taxon>
        <taxon>Bacillati</taxon>
        <taxon>Actinomycetota</taxon>
        <taxon>Actinomycetes</taxon>
        <taxon>Micrococcales</taxon>
        <taxon>Microbacteriaceae</taxon>
        <taxon>Lysinimonas</taxon>
    </lineage>
</organism>
<proteinExistence type="predicted"/>
<evidence type="ECO:0000313" key="1">
    <source>
        <dbReference type="EMBL" id="MFC5501258.1"/>
    </source>
</evidence>